<dbReference type="EnsemblMetazoa" id="Aqu2.1.33984_001">
    <property type="protein sequence ID" value="Aqu2.1.33984_001"/>
    <property type="gene ID" value="Aqu2.1.33984"/>
</dbReference>
<dbReference type="AlphaFoldDB" id="A0A1X7V2G0"/>
<accession>A0A1X7V2G0</accession>
<protein>
    <submittedName>
        <fullName evidence="1">Uncharacterized protein</fullName>
    </submittedName>
</protein>
<organism evidence="1">
    <name type="scientific">Amphimedon queenslandica</name>
    <name type="common">Sponge</name>
    <dbReference type="NCBI Taxonomy" id="400682"/>
    <lineage>
        <taxon>Eukaryota</taxon>
        <taxon>Metazoa</taxon>
        <taxon>Porifera</taxon>
        <taxon>Demospongiae</taxon>
        <taxon>Heteroscleromorpha</taxon>
        <taxon>Haplosclerida</taxon>
        <taxon>Niphatidae</taxon>
        <taxon>Amphimedon</taxon>
    </lineage>
</organism>
<reference evidence="1" key="1">
    <citation type="submission" date="2017-05" db="UniProtKB">
        <authorList>
            <consortium name="EnsemblMetazoa"/>
        </authorList>
    </citation>
    <scope>IDENTIFICATION</scope>
</reference>
<dbReference type="InParanoid" id="A0A1X7V2G0"/>
<proteinExistence type="predicted"/>
<evidence type="ECO:0000313" key="1">
    <source>
        <dbReference type="EnsemblMetazoa" id="Aqu2.1.33984_001"/>
    </source>
</evidence>
<sequence length="61" mass="7136">MLLGNSLHAKKYHEAILTLEKIYADYNAPSTSKEDMELFQKMNYGSINKLLELQARFEAWQ</sequence>
<name>A0A1X7V2G0_AMPQE</name>